<protein>
    <submittedName>
        <fullName evidence="3">Uncharacterized protein</fullName>
    </submittedName>
</protein>
<name>A0A3B6CE47_WHEAT</name>
<feature type="transmembrane region" description="Helical" evidence="2">
    <location>
        <begin position="69"/>
        <end position="91"/>
    </location>
</feature>
<dbReference type="AlphaFoldDB" id="A0A3B6CE47"/>
<reference evidence="3" key="2">
    <citation type="submission" date="2018-10" db="UniProtKB">
        <authorList>
            <consortium name="EnsemblPlants"/>
        </authorList>
    </citation>
    <scope>IDENTIFICATION</scope>
</reference>
<dbReference type="Proteomes" id="UP000019116">
    <property type="component" value="Chromosome 2B"/>
</dbReference>
<dbReference type="OrthoDB" id="714609at2759"/>
<dbReference type="Gramene" id="TraesROB_scaffold_073335_01G000200.1">
    <property type="protein sequence ID" value="TraesROB_scaffold_073335_01G000200.1"/>
    <property type="gene ID" value="TraesROB_scaffold_073335_01G000200"/>
</dbReference>
<organism evidence="3">
    <name type="scientific">Triticum aestivum</name>
    <name type="common">Wheat</name>
    <dbReference type="NCBI Taxonomy" id="4565"/>
    <lineage>
        <taxon>Eukaryota</taxon>
        <taxon>Viridiplantae</taxon>
        <taxon>Streptophyta</taxon>
        <taxon>Embryophyta</taxon>
        <taxon>Tracheophyta</taxon>
        <taxon>Spermatophyta</taxon>
        <taxon>Magnoliopsida</taxon>
        <taxon>Liliopsida</taxon>
        <taxon>Poales</taxon>
        <taxon>Poaceae</taxon>
        <taxon>BOP clade</taxon>
        <taxon>Pooideae</taxon>
        <taxon>Triticodae</taxon>
        <taxon>Triticeae</taxon>
        <taxon>Triticinae</taxon>
        <taxon>Triticum</taxon>
    </lineage>
</organism>
<dbReference type="Gramene" id="TraesCS2B02G519300.1">
    <property type="protein sequence ID" value="TraesCS2B02G519300.1.cds1"/>
    <property type="gene ID" value="TraesCS2B02G519300"/>
</dbReference>
<dbReference type="EnsemblPlants" id="TraesCS2B02G519300.1">
    <property type="protein sequence ID" value="TraesCS2B02G519300.1.cds1"/>
    <property type="gene ID" value="TraesCS2B02G519300"/>
</dbReference>
<evidence type="ECO:0000313" key="3">
    <source>
        <dbReference type="EnsemblPlants" id="TraesCS2B02G519300.1.cds1"/>
    </source>
</evidence>
<keyword evidence="1" id="KW-0175">Coiled coil</keyword>
<reference evidence="3" key="1">
    <citation type="submission" date="2018-08" db="EMBL/GenBank/DDBJ databases">
        <authorList>
            <person name="Rossello M."/>
        </authorList>
    </citation>
    <scope>NUCLEOTIDE SEQUENCE [LARGE SCALE GENOMIC DNA]</scope>
    <source>
        <strain evidence="3">cv. Chinese Spring</strain>
    </source>
</reference>
<dbReference type="Gramene" id="TraesCS2B03G1304500.1">
    <property type="protein sequence ID" value="TraesCS2B03G1304500.1.CDS1"/>
    <property type="gene ID" value="TraesCS2B03G1304500"/>
</dbReference>
<keyword evidence="4" id="KW-1185">Reference proteome</keyword>
<feature type="coiled-coil region" evidence="1">
    <location>
        <begin position="37"/>
        <end position="70"/>
    </location>
</feature>
<evidence type="ECO:0000256" key="1">
    <source>
        <dbReference type="SAM" id="Coils"/>
    </source>
</evidence>
<evidence type="ECO:0000313" key="4">
    <source>
        <dbReference type="Proteomes" id="UP000019116"/>
    </source>
</evidence>
<dbReference type="Gramene" id="TraesMAC2B03G01037310.1">
    <property type="protein sequence ID" value="TraesMAC2B03G01037310.1.CDS1"/>
    <property type="gene ID" value="TraesMAC2B03G01037310"/>
</dbReference>
<keyword evidence="2" id="KW-1133">Transmembrane helix</keyword>
<dbReference type="Gramene" id="TraesSYM2B03G01055010.1">
    <property type="protein sequence ID" value="TraesSYM2B03G01055010.1.CDS1"/>
    <property type="gene ID" value="TraesSYM2B03G01055010"/>
</dbReference>
<feature type="transmembrane region" description="Helical" evidence="2">
    <location>
        <begin position="97"/>
        <end position="119"/>
    </location>
</feature>
<evidence type="ECO:0000256" key="2">
    <source>
        <dbReference type="SAM" id="Phobius"/>
    </source>
</evidence>
<sequence>MSTQTREISLTKRKKQTREIPSLCRNKPRIEKSAAAAAESEDMSANCEREREEARELAKYEEDCKEYKVTLYLLAMLISMALAGLIAGFLVPRTPQWYSLYCWQTALVFFFSFAILFGFHTRKFGLSGLPRRPDPEAQLGGGGGDGR</sequence>
<proteinExistence type="predicted"/>
<accession>A0A3B6CE47</accession>
<dbReference type="Gramene" id="TraesCAD_scaffold_070905_01G000100.1">
    <property type="protein sequence ID" value="TraesCAD_scaffold_070905_01G000100.1"/>
    <property type="gene ID" value="TraesCAD_scaffold_070905_01G000100"/>
</dbReference>
<dbReference type="Gramene" id="TraesRN2B0101352200.1">
    <property type="protein sequence ID" value="TraesRN2B0101352200.1"/>
    <property type="gene ID" value="TraesRN2B0101352200"/>
</dbReference>
<keyword evidence="2" id="KW-0812">Transmembrane</keyword>
<keyword evidence="2" id="KW-0472">Membrane</keyword>